<sequence>MDYMIIGLVFVVSQAVVAIVYITMNRRNVIAKQQQEQLGTQLAEIKNRMDSIERVLKTVD</sequence>
<keyword evidence="1" id="KW-1133">Transmembrane helix</keyword>
<reference evidence="2 3" key="1">
    <citation type="submission" date="2021-01" db="EMBL/GenBank/DDBJ databases">
        <title>Whole genome shotgun sequence of Catellatospora chokoriensis NBRC 107358.</title>
        <authorList>
            <person name="Komaki H."/>
            <person name="Tamura T."/>
        </authorList>
    </citation>
    <scope>NUCLEOTIDE SEQUENCE [LARGE SCALE GENOMIC DNA]</scope>
    <source>
        <strain evidence="2 3">NBRC 107358</strain>
    </source>
</reference>
<protein>
    <submittedName>
        <fullName evidence="2">Uncharacterized protein</fullName>
    </submittedName>
</protein>
<dbReference type="AlphaFoldDB" id="A0A8J3JQ89"/>
<name>A0A8J3JQ89_9ACTN</name>
<evidence type="ECO:0000256" key="1">
    <source>
        <dbReference type="SAM" id="Phobius"/>
    </source>
</evidence>
<gene>
    <name evidence="2" type="ORF">Cch02nite_00230</name>
</gene>
<dbReference type="Proteomes" id="UP000619293">
    <property type="component" value="Unassembled WGS sequence"/>
</dbReference>
<accession>A0A8J3JQ89</accession>
<organism evidence="2 3">
    <name type="scientific">Catellatospora chokoriensis</name>
    <dbReference type="NCBI Taxonomy" id="310353"/>
    <lineage>
        <taxon>Bacteria</taxon>
        <taxon>Bacillati</taxon>
        <taxon>Actinomycetota</taxon>
        <taxon>Actinomycetes</taxon>
        <taxon>Micromonosporales</taxon>
        <taxon>Micromonosporaceae</taxon>
        <taxon>Catellatospora</taxon>
    </lineage>
</organism>
<proteinExistence type="predicted"/>
<keyword evidence="1" id="KW-0472">Membrane</keyword>
<keyword evidence="3" id="KW-1185">Reference proteome</keyword>
<feature type="transmembrane region" description="Helical" evidence="1">
    <location>
        <begin position="6"/>
        <end position="24"/>
    </location>
</feature>
<dbReference type="RefSeq" id="WP_120315853.1">
    <property type="nucleotide sequence ID" value="NZ_BAAALB010000004.1"/>
</dbReference>
<keyword evidence="1" id="KW-0812">Transmembrane</keyword>
<dbReference type="EMBL" id="BONG01000001">
    <property type="protein sequence ID" value="GIF86579.1"/>
    <property type="molecule type" value="Genomic_DNA"/>
</dbReference>
<evidence type="ECO:0000313" key="2">
    <source>
        <dbReference type="EMBL" id="GIF86579.1"/>
    </source>
</evidence>
<evidence type="ECO:0000313" key="3">
    <source>
        <dbReference type="Proteomes" id="UP000619293"/>
    </source>
</evidence>
<comment type="caution">
    <text evidence="2">The sequence shown here is derived from an EMBL/GenBank/DDBJ whole genome shotgun (WGS) entry which is preliminary data.</text>
</comment>